<evidence type="ECO:0000313" key="2">
    <source>
        <dbReference type="EMBL" id="EHQ89797.1"/>
    </source>
</evidence>
<keyword evidence="1" id="KW-0812">Transmembrane</keyword>
<dbReference type="Proteomes" id="UP000005104">
    <property type="component" value="Chromosome"/>
</dbReference>
<dbReference type="InterPro" id="IPR043504">
    <property type="entry name" value="Peptidase_S1_PA_chymotrypsin"/>
</dbReference>
<dbReference type="InterPro" id="IPR001940">
    <property type="entry name" value="Peptidase_S1C"/>
</dbReference>
<dbReference type="SUPFAM" id="SSF50494">
    <property type="entry name" value="Trypsin-like serine proteases"/>
    <property type="match status" value="1"/>
</dbReference>
<dbReference type="HOGENOM" id="CLU_074311_0_0_9"/>
<dbReference type="GO" id="GO:0006508">
    <property type="term" value="P:proteolysis"/>
    <property type="evidence" value="ECO:0007669"/>
    <property type="project" value="UniProtKB-KW"/>
</dbReference>
<keyword evidence="1" id="KW-1133">Transmembrane helix</keyword>
<accession>H5Y4R1</accession>
<reference evidence="2 3" key="1">
    <citation type="submission" date="2011-11" db="EMBL/GenBank/DDBJ databases">
        <title>The Noncontiguous Finished genome of Desulfosporosinus youngiae DSM 17734.</title>
        <authorList>
            <consortium name="US DOE Joint Genome Institute (JGI-PGF)"/>
            <person name="Lucas S."/>
            <person name="Han J."/>
            <person name="Lapidus A."/>
            <person name="Cheng J.-F."/>
            <person name="Goodwin L."/>
            <person name="Pitluck S."/>
            <person name="Peters L."/>
            <person name="Ovchinnikova G."/>
            <person name="Lu M."/>
            <person name="Land M.L."/>
            <person name="Hauser L."/>
            <person name="Pester M."/>
            <person name="Spring S."/>
            <person name="Ollivier B."/>
            <person name="Rattei T."/>
            <person name="Klenk H.-P."/>
            <person name="Wagner M."/>
            <person name="Loy A."/>
            <person name="Woyke T.J."/>
        </authorList>
    </citation>
    <scope>NUCLEOTIDE SEQUENCE [LARGE SCALE GENOMIC DNA]</scope>
    <source>
        <strain evidence="2 3">DSM 17734</strain>
    </source>
</reference>
<dbReference type="PANTHER" id="PTHR22939">
    <property type="entry name" value="SERINE PROTEASE FAMILY S1C HTRA-RELATED"/>
    <property type="match status" value="1"/>
</dbReference>
<keyword evidence="3" id="KW-1185">Reference proteome</keyword>
<evidence type="ECO:0000313" key="3">
    <source>
        <dbReference type="Proteomes" id="UP000005104"/>
    </source>
</evidence>
<keyword evidence="2" id="KW-0378">Hydrolase</keyword>
<dbReference type="Pfam" id="PF13365">
    <property type="entry name" value="Trypsin_2"/>
    <property type="match status" value="1"/>
</dbReference>
<keyword evidence="1" id="KW-0472">Membrane</keyword>
<evidence type="ECO:0000256" key="1">
    <source>
        <dbReference type="SAM" id="Phobius"/>
    </source>
</evidence>
<dbReference type="InterPro" id="IPR009003">
    <property type="entry name" value="Peptidase_S1_PA"/>
</dbReference>
<dbReference type="OrthoDB" id="9766361at2"/>
<dbReference type="GO" id="GO:0004252">
    <property type="term" value="F:serine-type endopeptidase activity"/>
    <property type="evidence" value="ECO:0007669"/>
    <property type="project" value="InterPro"/>
</dbReference>
<dbReference type="Gene3D" id="2.40.10.10">
    <property type="entry name" value="Trypsin-like serine proteases"/>
    <property type="match status" value="2"/>
</dbReference>
<sequence length="266" mass="29203">MNDDELINQEADEERFEDDEIVSTKPGYFRKLVALLIIVAFMGFSVPNLPYLLSDKLNFLDQNRALKEDDIVQQCKPAVVSIETVVTEGLLNTEVKRGTGFNISPTGRIITNQHIVANASMITIRFGDGRMYYSKQYKVIPDVDIAIIQIEGNALPTIALNMKDTVQSGATVTIIGNPLGFEKISQRGEVGRFYNIKNGLPQIFDINIPINPGNSGSPVIDNQAKVVGIIFASTNLEVNGKSELRALAIPVQVLIQQKPGSPGFQL</sequence>
<dbReference type="eggNOG" id="COG0265">
    <property type="taxonomic scope" value="Bacteria"/>
</dbReference>
<dbReference type="PRINTS" id="PR00834">
    <property type="entry name" value="PROTEASES2C"/>
</dbReference>
<dbReference type="AlphaFoldDB" id="H5Y4R1"/>
<gene>
    <name evidence="2" type="ORF">DesyoDRAFT_2743</name>
</gene>
<dbReference type="RefSeq" id="WP_007783869.1">
    <property type="nucleotide sequence ID" value="NZ_CM001441.1"/>
</dbReference>
<proteinExistence type="predicted"/>
<protein>
    <submittedName>
        <fullName evidence="2">Trypsin-like serine protease with C-terminal PDZ domain</fullName>
    </submittedName>
</protein>
<feature type="transmembrane region" description="Helical" evidence="1">
    <location>
        <begin position="32"/>
        <end position="53"/>
    </location>
</feature>
<dbReference type="EMBL" id="CM001441">
    <property type="protein sequence ID" value="EHQ89797.1"/>
    <property type="molecule type" value="Genomic_DNA"/>
</dbReference>
<keyword evidence="2" id="KW-0645">Protease</keyword>
<dbReference type="STRING" id="768710.DesyoDRAFT_2743"/>
<organism evidence="2 3">
    <name type="scientific">Desulfosporosinus youngiae DSM 17734</name>
    <dbReference type="NCBI Taxonomy" id="768710"/>
    <lineage>
        <taxon>Bacteria</taxon>
        <taxon>Bacillati</taxon>
        <taxon>Bacillota</taxon>
        <taxon>Clostridia</taxon>
        <taxon>Eubacteriales</taxon>
        <taxon>Desulfitobacteriaceae</taxon>
        <taxon>Desulfosporosinus</taxon>
    </lineage>
</organism>
<dbReference type="PANTHER" id="PTHR22939:SF129">
    <property type="entry name" value="SERINE PROTEASE HTRA2, MITOCHONDRIAL"/>
    <property type="match status" value="1"/>
</dbReference>
<name>H5Y4R1_9FIRM</name>